<keyword evidence="6" id="KW-0997">Cell inner membrane</keyword>
<evidence type="ECO:0000256" key="1">
    <source>
        <dbReference type="ARBA" id="ARBA00004429"/>
    </source>
</evidence>
<dbReference type="Gene3D" id="3.90.550.10">
    <property type="entry name" value="Spore Coat Polysaccharide Biosynthesis Protein SpsA, Chain A"/>
    <property type="match status" value="1"/>
</dbReference>
<feature type="transmembrane region" description="Helical" evidence="13">
    <location>
        <begin position="100"/>
        <end position="129"/>
    </location>
</feature>
<evidence type="ECO:0000256" key="7">
    <source>
        <dbReference type="ARBA" id="ARBA00022676"/>
    </source>
</evidence>
<name>A0ABX0UUS5_9HYPH</name>
<evidence type="ECO:0000256" key="6">
    <source>
        <dbReference type="ARBA" id="ARBA00022519"/>
    </source>
</evidence>
<evidence type="ECO:0000256" key="3">
    <source>
        <dbReference type="ARBA" id="ARBA00009337"/>
    </source>
</evidence>
<feature type="domain" description="Glycosyltransferase 2-like" evidence="14">
    <location>
        <begin position="244"/>
        <end position="467"/>
    </location>
</feature>
<evidence type="ECO:0000256" key="4">
    <source>
        <dbReference type="ARBA" id="ARBA00020585"/>
    </source>
</evidence>
<dbReference type="NCBIfam" id="NF003958">
    <property type="entry name" value="PRK05454.2-1"/>
    <property type="match status" value="1"/>
</dbReference>
<proteinExistence type="inferred from homology"/>
<dbReference type="GO" id="GO:0016757">
    <property type="term" value="F:glycosyltransferase activity"/>
    <property type="evidence" value="ECO:0007669"/>
    <property type="project" value="UniProtKB-KW"/>
</dbReference>
<evidence type="ECO:0000313" key="16">
    <source>
        <dbReference type="Proteomes" id="UP001429580"/>
    </source>
</evidence>
<feature type="transmembrane region" description="Helical" evidence="13">
    <location>
        <begin position="564"/>
        <end position="584"/>
    </location>
</feature>
<evidence type="ECO:0000256" key="11">
    <source>
        <dbReference type="ARBA" id="ARBA00023136"/>
    </source>
</evidence>
<feature type="region of interest" description="Disordered" evidence="12">
    <location>
        <begin position="1"/>
        <end position="32"/>
    </location>
</feature>
<dbReference type="PANTHER" id="PTHR43867">
    <property type="entry name" value="CELLULOSE SYNTHASE CATALYTIC SUBUNIT A [UDP-FORMING]"/>
    <property type="match status" value="1"/>
</dbReference>
<dbReference type="InterPro" id="IPR029044">
    <property type="entry name" value="Nucleotide-diphossugar_trans"/>
</dbReference>
<feature type="transmembrane region" description="Helical" evidence="13">
    <location>
        <begin position="419"/>
        <end position="440"/>
    </location>
</feature>
<evidence type="ECO:0000256" key="9">
    <source>
        <dbReference type="ARBA" id="ARBA00022692"/>
    </source>
</evidence>
<keyword evidence="10 13" id="KW-1133">Transmembrane helix</keyword>
<reference evidence="15 16" key="1">
    <citation type="submission" date="2020-03" db="EMBL/GenBank/DDBJ databases">
        <title>Genomic Encyclopedia of Type Strains, Phase IV (KMG-IV): sequencing the most valuable type-strain genomes for metagenomic binning, comparative biology and taxonomic classification.</title>
        <authorList>
            <person name="Goeker M."/>
        </authorList>
    </citation>
    <scope>NUCLEOTIDE SEQUENCE [LARGE SCALE GENOMIC DNA]</scope>
    <source>
        <strain evidence="15 16">DSM 103870</strain>
    </source>
</reference>
<dbReference type="Pfam" id="PF13632">
    <property type="entry name" value="Glyco_trans_2_3"/>
    <property type="match status" value="1"/>
</dbReference>
<evidence type="ECO:0000256" key="12">
    <source>
        <dbReference type="SAM" id="MobiDB-lite"/>
    </source>
</evidence>
<keyword evidence="8 15" id="KW-0808">Transferase</keyword>
<dbReference type="SUPFAM" id="SSF53448">
    <property type="entry name" value="Nucleotide-diphospho-sugar transferases"/>
    <property type="match status" value="1"/>
</dbReference>
<comment type="subcellular location">
    <subcellularLocation>
        <location evidence="1">Cell inner membrane</location>
        <topology evidence="1">Multi-pass membrane protein</topology>
    </subcellularLocation>
</comment>
<gene>
    <name evidence="15" type="ORF">FHS82_000531</name>
</gene>
<dbReference type="Proteomes" id="UP001429580">
    <property type="component" value="Unassembled WGS sequence"/>
</dbReference>
<sequence length="741" mass="82355">MSDSAMHDKTPVPPPPGGVPATEEAIWPPATPEEHRLDMPVQSLRHWRRDEERQPVGQQHRRIGSWIARIVIFGGALLLTAYGAWQMYQVVSVSRTTVLQWVLLVLFTINFSWIALAFTSAIVGFAVLLRRPQEGPLPTALRERTAVVMPIYNETPSQVFAAVAAIRESVEETGLGRHFDYFIVSDTTNPDIWIAEERMFLALREQAGEDARIYYRRRPKNTHRKAGNIADFVTRWGGAYAHMVVLDADSLMTGGAIVRLTAAMEADPDAGIIQSLPLIINRNTLFARIQQFAGRIYGPVIAKGLAVWSGRDGNYWGHNAIIRTAAFAAHCGLPDLKGKPPFGGHILSHDFVEAALIRRAGWSVYMLPEISGSYEESPPSLIDVAARDRRWCQGNLQHSRVIGAAGLKLATRQHFATGIISYLSSPFWLTQLLVGILLVLQTHYVRPEYFTRDFSLFPVWPRFDSERALALFALTMGILLAPKFLGFLLALLDRSMRRASGGGVLLFLSMLFEVLMSALLAPIMMVIQSGAVTQILAGRDTGWQPQRRDDGSIPFRDIVRRHRWHVLLGVATGISAFMIAPSLFAWMSPTILGLVLAIPISWASGKLAIGLALRRAGLLMIPEETSRPRIATRAQEIAEEFAALGYDDADSLAVLHEDAQARSWHESLLPPARTRRRGEFDTDRTLAQAKLVDAESLADVRAWLSPKERTVLYTDRALLDLLARLPTAREDEAGARDRKAA</sequence>
<keyword evidence="9 13" id="KW-0812">Transmembrane</keyword>
<evidence type="ECO:0000259" key="14">
    <source>
        <dbReference type="Pfam" id="PF13632"/>
    </source>
</evidence>
<keyword evidence="11 13" id="KW-0472">Membrane</keyword>
<feature type="transmembrane region" description="Helical" evidence="13">
    <location>
        <begin position="66"/>
        <end position="88"/>
    </location>
</feature>
<comment type="caution">
    <text evidence="15">The sequence shown here is derived from an EMBL/GenBank/DDBJ whole genome shotgun (WGS) entry which is preliminary data.</text>
</comment>
<evidence type="ECO:0000256" key="10">
    <source>
        <dbReference type="ARBA" id="ARBA00022989"/>
    </source>
</evidence>
<dbReference type="PANTHER" id="PTHR43867:SF5">
    <property type="entry name" value="GLUCANS BIOSYNTHESIS GLUCOSYLTRANSFERASE H"/>
    <property type="match status" value="1"/>
</dbReference>
<organism evidence="15 16">
    <name type="scientific">Pseudochelatococcus lubricantis</name>
    <dbReference type="NCBI Taxonomy" id="1538102"/>
    <lineage>
        <taxon>Bacteria</taxon>
        <taxon>Pseudomonadati</taxon>
        <taxon>Pseudomonadota</taxon>
        <taxon>Alphaproteobacteria</taxon>
        <taxon>Hyphomicrobiales</taxon>
        <taxon>Chelatococcaceae</taxon>
        <taxon>Pseudochelatococcus</taxon>
    </lineage>
</organism>
<dbReference type="RefSeq" id="WP_246224983.1">
    <property type="nucleotide sequence ID" value="NZ_JAASQI010000001.1"/>
</dbReference>
<evidence type="ECO:0000256" key="8">
    <source>
        <dbReference type="ARBA" id="ARBA00022679"/>
    </source>
</evidence>
<protein>
    <recommendedName>
        <fullName evidence="4">Glucans biosynthesis glucosyltransferase H</fullName>
    </recommendedName>
</protein>
<feature type="transmembrane region" description="Helical" evidence="13">
    <location>
        <begin position="468"/>
        <end position="492"/>
    </location>
</feature>
<dbReference type="NCBIfam" id="NF003956">
    <property type="entry name" value="PRK05454.1-3"/>
    <property type="match status" value="1"/>
</dbReference>
<feature type="transmembrane region" description="Helical" evidence="13">
    <location>
        <begin position="591"/>
        <end position="613"/>
    </location>
</feature>
<accession>A0ABX0UUS5</accession>
<keyword evidence="7 15" id="KW-0328">Glycosyltransferase</keyword>
<keyword evidence="5" id="KW-1003">Cell membrane</keyword>
<comment type="pathway">
    <text evidence="2">Glycan metabolism; osmoregulated periplasmic glucan (OPG) biosynthesis.</text>
</comment>
<dbReference type="InterPro" id="IPR050321">
    <property type="entry name" value="Glycosyltr_2/OpgH_subfam"/>
</dbReference>
<keyword evidence="16" id="KW-1185">Reference proteome</keyword>
<evidence type="ECO:0000256" key="13">
    <source>
        <dbReference type="SAM" id="Phobius"/>
    </source>
</evidence>
<evidence type="ECO:0000313" key="15">
    <source>
        <dbReference type="EMBL" id="NIJ56718.1"/>
    </source>
</evidence>
<dbReference type="EMBL" id="JAASQI010000001">
    <property type="protein sequence ID" value="NIJ56718.1"/>
    <property type="molecule type" value="Genomic_DNA"/>
</dbReference>
<feature type="transmembrane region" description="Helical" evidence="13">
    <location>
        <begin position="504"/>
        <end position="527"/>
    </location>
</feature>
<dbReference type="NCBIfam" id="NF003962">
    <property type="entry name" value="PRK05454.2-5"/>
    <property type="match status" value="1"/>
</dbReference>
<dbReference type="CDD" id="cd04191">
    <property type="entry name" value="Glucan_BSP_MdoH"/>
    <property type="match status" value="1"/>
</dbReference>
<feature type="compositionally biased region" description="Basic and acidic residues" evidence="12">
    <location>
        <begin position="1"/>
        <end position="10"/>
    </location>
</feature>
<evidence type="ECO:0000256" key="2">
    <source>
        <dbReference type="ARBA" id="ARBA00005001"/>
    </source>
</evidence>
<dbReference type="InterPro" id="IPR001173">
    <property type="entry name" value="Glyco_trans_2-like"/>
</dbReference>
<comment type="similarity">
    <text evidence="3">Belongs to the glycosyltransferase 2 family. OpgH subfamily.</text>
</comment>
<evidence type="ECO:0000256" key="5">
    <source>
        <dbReference type="ARBA" id="ARBA00022475"/>
    </source>
</evidence>